<dbReference type="CDD" id="cd03443">
    <property type="entry name" value="PaaI_thioesterase"/>
    <property type="match status" value="1"/>
</dbReference>
<dbReference type="AlphaFoldDB" id="A0A6G8IEZ1"/>
<sequence length="173" mass="18307">MAMRYFGNPSTSPFPIMETSPNPIEPDALDPLYRTDLKQIIEAMPAARHLGVVVTGFDRSGRSRVELTIRREHTFNGHTVQAGIVGALADFAGVSASAAVLGEGWMASTTGFELHNLAPANGVRLIAVGRPLTASRTHGVATVSVFSVGAEEESLVVAHATTICRPFRLNPGG</sequence>
<dbReference type="InterPro" id="IPR029069">
    <property type="entry name" value="HotDog_dom_sf"/>
</dbReference>
<gene>
    <name evidence="1" type="ORF">G9Q37_06030</name>
</gene>
<organism evidence="1 2">
    <name type="scientific">Hydrogenophaga crocea</name>
    <dbReference type="NCBI Taxonomy" id="2716225"/>
    <lineage>
        <taxon>Bacteria</taxon>
        <taxon>Pseudomonadati</taxon>
        <taxon>Pseudomonadota</taxon>
        <taxon>Betaproteobacteria</taxon>
        <taxon>Burkholderiales</taxon>
        <taxon>Comamonadaceae</taxon>
        <taxon>Hydrogenophaga</taxon>
    </lineage>
</organism>
<protein>
    <submittedName>
        <fullName evidence="1">PaaI family thioesterase</fullName>
    </submittedName>
</protein>
<dbReference type="Gene3D" id="3.10.129.10">
    <property type="entry name" value="Hotdog Thioesterase"/>
    <property type="match status" value="1"/>
</dbReference>
<evidence type="ECO:0000313" key="1">
    <source>
        <dbReference type="EMBL" id="QIM51732.1"/>
    </source>
</evidence>
<dbReference type="Proteomes" id="UP000503162">
    <property type="component" value="Chromosome"/>
</dbReference>
<dbReference type="RefSeq" id="WP_166225982.1">
    <property type="nucleotide sequence ID" value="NZ_CP049989.1"/>
</dbReference>
<dbReference type="KEGG" id="hcz:G9Q37_06030"/>
<accession>A0A6G8IEZ1</accession>
<dbReference type="EMBL" id="CP049989">
    <property type="protein sequence ID" value="QIM51732.1"/>
    <property type="molecule type" value="Genomic_DNA"/>
</dbReference>
<keyword evidence="2" id="KW-1185">Reference proteome</keyword>
<name>A0A6G8IEZ1_9BURK</name>
<dbReference type="SUPFAM" id="SSF54637">
    <property type="entry name" value="Thioesterase/thiol ester dehydrase-isomerase"/>
    <property type="match status" value="1"/>
</dbReference>
<evidence type="ECO:0000313" key="2">
    <source>
        <dbReference type="Proteomes" id="UP000503162"/>
    </source>
</evidence>
<reference evidence="1 2" key="1">
    <citation type="submission" date="2020-03" db="EMBL/GenBank/DDBJ databases">
        <title>Hydrogenophaga sp. nov. isolated from cyanobacterial mat.</title>
        <authorList>
            <person name="Thorat V."/>
            <person name="Kirdat K."/>
            <person name="Tiwarekar B."/>
            <person name="Costa E.D."/>
            <person name="Yadav A."/>
        </authorList>
    </citation>
    <scope>NUCLEOTIDE SEQUENCE [LARGE SCALE GENOMIC DNA]</scope>
    <source>
        <strain evidence="1 2">BA0156</strain>
    </source>
</reference>
<proteinExistence type="predicted"/>